<comment type="caution">
    <text evidence="1">The sequence shown here is derived from an EMBL/GenBank/DDBJ whole genome shotgun (WGS) entry which is preliminary data.</text>
</comment>
<evidence type="ECO:0000313" key="1">
    <source>
        <dbReference type="EMBL" id="GGB67160.1"/>
    </source>
</evidence>
<accession>A0ABQ1JII3</accession>
<name>A0ABQ1JII3_9GAMM</name>
<keyword evidence="2" id="KW-1185">Reference proteome</keyword>
<reference evidence="2" key="1">
    <citation type="journal article" date="2019" name="Int. J. Syst. Evol. Microbiol.">
        <title>The Global Catalogue of Microorganisms (GCM) 10K type strain sequencing project: providing services to taxonomists for standard genome sequencing and annotation.</title>
        <authorList>
            <consortium name="The Broad Institute Genomics Platform"/>
            <consortium name="The Broad Institute Genome Sequencing Center for Infectious Disease"/>
            <person name="Wu L."/>
            <person name="Ma J."/>
        </authorList>
    </citation>
    <scope>NUCLEOTIDE SEQUENCE [LARGE SCALE GENOMIC DNA]</scope>
    <source>
        <strain evidence="2">CGMCC 1.15339</strain>
    </source>
</reference>
<proteinExistence type="predicted"/>
<evidence type="ECO:0000313" key="2">
    <source>
        <dbReference type="Proteomes" id="UP000617555"/>
    </source>
</evidence>
<sequence length="65" mass="7228">MITGIYGLNSKHCAPNEIRTIAPLIVKHLCGLGLPYPWPIRASTGWTEQKNKVPSMLLESLQILN</sequence>
<dbReference type="EMBL" id="BMII01000026">
    <property type="protein sequence ID" value="GGB67160.1"/>
    <property type="molecule type" value="Genomic_DNA"/>
</dbReference>
<organism evidence="1 2">
    <name type="scientific">Shewanella inventionis</name>
    <dbReference type="NCBI Taxonomy" id="1738770"/>
    <lineage>
        <taxon>Bacteria</taxon>
        <taxon>Pseudomonadati</taxon>
        <taxon>Pseudomonadota</taxon>
        <taxon>Gammaproteobacteria</taxon>
        <taxon>Alteromonadales</taxon>
        <taxon>Shewanellaceae</taxon>
        <taxon>Shewanella</taxon>
    </lineage>
</organism>
<gene>
    <name evidence="1" type="ORF">GCM10011607_29740</name>
</gene>
<dbReference type="Proteomes" id="UP000617555">
    <property type="component" value="Unassembled WGS sequence"/>
</dbReference>
<protein>
    <submittedName>
        <fullName evidence="1">Uncharacterized protein</fullName>
    </submittedName>
</protein>